<evidence type="ECO:0000256" key="7">
    <source>
        <dbReference type="ARBA" id="ARBA00023212"/>
    </source>
</evidence>
<feature type="domain" description="EB1 C-terminal" evidence="12">
    <location>
        <begin position="162"/>
        <end position="238"/>
    </location>
</feature>
<dbReference type="GO" id="GO:0072686">
    <property type="term" value="C:mitotic spindle"/>
    <property type="evidence" value="ECO:0007669"/>
    <property type="project" value="UniProtKB-ARBA"/>
</dbReference>
<dbReference type="KEGG" id="kdj:28967111"/>
<evidence type="ECO:0000313" key="14">
    <source>
        <dbReference type="EMBL" id="WWC60813.1"/>
    </source>
</evidence>
<proteinExistence type="inferred from homology"/>
<dbReference type="GO" id="GO:0051010">
    <property type="term" value="F:microtubule plus-end binding"/>
    <property type="evidence" value="ECO:0007669"/>
    <property type="project" value="UniProtKB-ARBA"/>
</dbReference>
<comment type="similarity">
    <text evidence="2">Belongs to the MAPRE family.</text>
</comment>
<keyword evidence="15" id="KW-1185">Reference proteome</keyword>
<evidence type="ECO:0000256" key="5">
    <source>
        <dbReference type="ARBA" id="ARBA00022701"/>
    </source>
</evidence>
<dbReference type="GO" id="GO:0051301">
    <property type="term" value="P:cell division"/>
    <property type="evidence" value="ECO:0007669"/>
    <property type="project" value="UniProtKB-KW"/>
</dbReference>
<dbReference type="InterPro" id="IPR001715">
    <property type="entry name" value="CH_dom"/>
</dbReference>
<gene>
    <name evidence="13" type="ORF">I303_03412</name>
    <name evidence="14" type="ORF">I303_103389</name>
</gene>
<evidence type="ECO:0000313" key="13">
    <source>
        <dbReference type="EMBL" id="OBR85701.1"/>
    </source>
</evidence>
<dbReference type="OrthoDB" id="2119228at2759"/>
<evidence type="ECO:0000256" key="3">
    <source>
        <dbReference type="ARBA" id="ARBA00022490"/>
    </source>
</evidence>
<dbReference type="AlphaFoldDB" id="A0A1A6A6L6"/>
<dbReference type="Gene3D" id="1.20.5.1430">
    <property type="match status" value="1"/>
</dbReference>
<dbReference type="GO" id="GO:0035372">
    <property type="term" value="P:protein localization to microtubule"/>
    <property type="evidence" value="ECO:0007669"/>
    <property type="project" value="UniProtKB-ARBA"/>
</dbReference>
<dbReference type="GO" id="GO:0051233">
    <property type="term" value="C:spindle midzone"/>
    <property type="evidence" value="ECO:0007669"/>
    <property type="project" value="UniProtKB-ARBA"/>
</dbReference>
<keyword evidence="7" id="KW-0206">Cytoskeleton</keyword>
<evidence type="ECO:0000256" key="4">
    <source>
        <dbReference type="ARBA" id="ARBA00022618"/>
    </source>
</evidence>
<dbReference type="InterPro" id="IPR027328">
    <property type="entry name" value="MAPRE"/>
</dbReference>
<feature type="region of interest" description="Disordered" evidence="10">
    <location>
        <begin position="238"/>
        <end position="257"/>
    </location>
</feature>
<keyword evidence="4" id="KW-0132">Cell division</keyword>
<keyword evidence="8" id="KW-0131">Cell cycle</keyword>
<dbReference type="RefSeq" id="XP_018263543.1">
    <property type="nucleotide sequence ID" value="XM_018406735.1"/>
</dbReference>
<keyword evidence="6" id="KW-0498">Mitosis</keyword>
<dbReference type="InterPro" id="IPR036133">
    <property type="entry name" value="EB1_C_sf"/>
</dbReference>
<dbReference type="FunFam" id="1.10.418.10:FF:000028">
    <property type="entry name" value="RP/EB family microtubule-associated protein"/>
    <property type="match status" value="1"/>
</dbReference>
<dbReference type="GO" id="GO:0030473">
    <property type="term" value="P:nuclear migration along microtubule"/>
    <property type="evidence" value="ECO:0007669"/>
    <property type="project" value="UniProtKB-ARBA"/>
</dbReference>
<dbReference type="PROSITE" id="PS50021">
    <property type="entry name" value="CH"/>
    <property type="match status" value="1"/>
</dbReference>
<evidence type="ECO:0000256" key="10">
    <source>
        <dbReference type="SAM" id="MobiDB-lite"/>
    </source>
</evidence>
<dbReference type="Gene3D" id="1.10.418.10">
    <property type="entry name" value="Calponin-like domain"/>
    <property type="match status" value="1"/>
</dbReference>
<comment type="subcellular location">
    <subcellularLocation>
        <location evidence="1">Cytoplasm</location>
        <location evidence="1">Cytoskeleton</location>
    </subcellularLocation>
</comment>
<dbReference type="EMBL" id="CP144533">
    <property type="protein sequence ID" value="WWC60813.1"/>
    <property type="molecule type" value="Genomic_DNA"/>
</dbReference>
<reference evidence="14" key="2">
    <citation type="submission" date="2013-07" db="EMBL/GenBank/DDBJ databases">
        <authorList>
            <consortium name="The Broad Institute Genome Sequencing Platform"/>
            <person name="Cuomo C."/>
            <person name="Litvintseva A."/>
            <person name="Chen Y."/>
            <person name="Heitman J."/>
            <person name="Sun S."/>
            <person name="Springer D."/>
            <person name="Dromer F."/>
            <person name="Young S.K."/>
            <person name="Zeng Q."/>
            <person name="Gargeya S."/>
            <person name="Fitzgerald M."/>
            <person name="Abouelleil A."/>
            <person name="Alvarado L."/>
            <person name="Berlin A.M."/>
            <person name="Chapman S.B."/>
            <person name="Dewar J."/>
            <person name="Goldberg J."/>
            <person name="Griggs A."/>
            <person name="Gujja S."/>
            <person name="Hansen M."/>
            <person name="Howarth C."/>
            <person name="Imamovic A."/>
            <person name="Larimer J."/>
            <person name="McCowan C."/>
            <person name="Murphy C."/>
            <person name="Pearson M."/>
            <person name="Priest M."/>
            <person name="Roberts A."/>
            <person name="Saif S."/>
            <person name="Shea T."/>
            <person name="Sykes S."/>
            <person name="Wortman J."/>
            <person name="Nusbaum C."/>
            <person name="Birren B."/>
        </authorList>
    </citation>
    <scope>NUCLEOTIDE SEQUENCE</scope>
    <source>
        <strain evidence="14">CBS 10117</strain>
    </source>
</reference>
<dbReference type="InterPro" id="IPR004953">
    <property type="entry name" value="EB1_C"/>
</dbReference>
<organism evidence="13">
    <name type="scientific">Kwoniella dejecticola CBS 10117</name>
    <dbReference type="NCBI Taxonomy" id="1296121"/>
    <lineage>
        <taxon>Eukaryota</taxon>
        <taxon>Fungi</taxon>
        <taxon>Dikarya</taxon>
        <taxon>Basidiomycota</taxon>
        <taxon>Agaricomycotina</taxon>
        <taxon>Tremellomycetes</taxon>
        <taxon>Tremellales</taxon>
        <taxon>Cryptococcaceae</taxon>
        <taxon>Kwoniella</taxon>
    </lineage>
</organism>
<dbReference type="STRING" id="1296121.A0A1A6A6L6"/>
<evidence type="ECO:0000256" key="8">
    <source>
        <dbReference type="ARBA" id="ARBA00023306"/>
    </source>
</evidence>
<reference evidence="13" key="1">
    <citation type="submission" date="2013-07" db="EMBL/GenBank/DDBJ databases">
        <title>The Genome Sequence of Cryptococcus dejecticola CBS10117.</title>
        <authorList>
            <consortium name="The Broad Institute Genome Sequencing Platform"/>
            <person name="Cuomo C."/>
            <person name="Litvintseva A."/>
            <person name="Chen Y."/>
            <person name="Heitman J."/>
            <person name="Sun S."/>
            <person name="Springer D."/>
            <person name="Dromer F."/>
            <person name="Young S.K."/>
            <person name="Zeng Q."/>
            <person name="Gargeya S."/>
            <person name="Fitzgerald M."/>
            <person name="Abouelleil A."/>
            <person name="Alvarado L."/>
            <person name="Berlin A.M."/>
            <person name="Chapman S.B."/>
            <person name="Dewar J."/>
            <person name="Goldberg J."/>
            <person name="Griggs A."/>
            <person name="Gujja S."/>
            <person name="Hansen M."/>
            <person name="Howarth C."/>
            <person name="Imamovic A."/>
            <person name="Larimer J."/>
            <person name="McCowan C."/>
            <person name="Murphy C."/>
            <person name="Pearson M."/>
            <person name="Priest M."/>
            <person name="Roberts A."/>
            <person name="Saif S."/>
            <person name="Shea T."/>
            <person name="Sykes S."/>
            <person name="Wortman J."/>
            <person name="Nusbaum C."/>
            <person name="Birren B."/>
        </authorList>
    </citation>
    <scope>NUCLEOTIDE SEQUENCE [LARGE SCALE GENOMIC DNA]</scope>
    <source>
        <strain evidence="13">CBS 10117</strain>
    </source>
</reference>
<keyword evidence="5 9" id="KW-0493">Microtubule</keyword>
<dbReference type="InterPro" id="IPR036872">
    <property type="entry name" value="CH_dom_sf"/>
</dbReference>
<reference evidence="14" key="3">
    <citation type="submission" date="2024-02" db="EMBL/GenBank/DDBJ databases">
        <title>Comparative genomics of Cryptococcus and Kwoniella reveals pathogenesis evolution and contrasting modes of karyotype evolution via chromosome fusion or intercentromeric recombination.</title>
        <authorList>
            <person name="Coelho M.A."/>
            <person name="David-Palma M."/>
            <person name="Shea T."/>
            <person name="Bowers K."/>
            <person name="McGinley-Smith S."/>
            <person name="Mohammad A.W."/>
            <person name="Gnirke A."/>
            <person name="Yurkov A.M."/>
            <person name="Nowrousian M."/>
            <person name="Sun S."/>
            <person name="Cuomo C.A."/>
            <person name="Heitman J."/>
        </authorList>
    </citation>
    <scope>NUCLEOTIDE SEQUENCE</scope>
    <source>
        <strain evidence="14">CBS 10117</strain>
    </source>
</reference>
<accession>A0A1A6A6L6</accession>
<evidence type="ECO:0000259" key="11">
    <source>
        <dbReference type="PROSITE" id="PS50021"/>
    </source>
</evidence>
<dbReference type="SUPFAM" id="SSF140612">
    <property type="entry name" value="EB1 dimerisation domain-like"/>
    <property type="match status" value="1"/>
</dbReference>
<sequence length="257" mass="28550">MSVYVGESRGELLAWLNELLEPLTITKVEQCGTGSVYCQIIDSIYGDLPMSKVKFNAKMEYEYLDNFKILQKAFNVHRIEKPIPVDKLSKCKMQDNLEFLQWMKKFWDTNSGGIAYDAQGRAGGTIMSAPPPTSRTASSSARAAYSRPGAGIAAGGSRQVSMSSASAAQVAQMQARVAEIEAHSESLLKERDFYFDKLRNIEVIVQERTAVEGITQEESDVMAKIQEILYATIEGFEVPEGEGQGDEPQHIEEEETF</sequence>
<feature type="domain" description="Calponin-homology (CH)" evidence="11">
    <location>
        <begin position="6"/>
        <end position="108"/>
    </location>
</feature>
<evidence type="ECO:0000256" key="2">
    <source>
        <dbReference type="ARBA" id="ARBA00010729"/>
    </source>
</evidence>
<dbReference type="PROSITE" id="PS51230">
    <property type="entry name" value="EB1_C"/>
    <property type="match status" value="1"/>
</dbReference>
<evidence type="ECO:0000256" key="9">
    <source>
        <dbReference type="PROSITE-ProRule" id="PRU00576"/>
    </source>
</evidence>
<dbReference type="Proteomes" id="UP000078595">
    <property type="component" value="Chromosome 4"/>
</dbReference>
<dbReference type="Pfam" id="PF03271">
    <property type="entry name" value="EB1"/>
    <property type="match status" value="1"/>
</dbReference>
<dbReference type="GeneID" id="28967111"/>
<dbReference type="EMBL" id="KI894030">
    <property type="protein sequence ID" value="OBR85701.1"/>
    <property type="molecule type" value="Genomic_DNA"/>
</dbReference>
<dbReference type="GO" id="GO:0035371">
    <property type="term" value="C:microtubule plus-end"/>
    <property type="evidence" value="ECO:0007669"/>
    <property type="project" value="UniProtKB-ARBA"/>
</dbReference>
<dbReference type="PANTHER" id="PTHR10623">
    <property type="entry name" value="MICROTUBULE-ASSOCIATED PROTEIN RP/EB FAMILY MEMBER"/>
    <property type="match status" value="1"/>
</dbReference>
<dbReference type="VEuPathDB" id="FungiDB:I303_03412"/>
<dbReference type="Pfam" id="PF00307">
    <property type="entry name" value="CH"/>
    <property type="match status" value="1"/>
</dbReference>
<keyword evidence="3" id="KW-0963">Cytoplasm</keyword>
<evidence type="ECO:0000256" key="1">
    <source>
        <dbReference type="ARBA" id="ARBA00004245"/>
    </source>
</evidence>
<name>A0A1A6A6L6_9TREE</name>
<protein>
    <submittedName>
        <fullName evidence="13">RP/EB family microtubule-associated protein</fullName>
    </submittedName>
</protein>
<evidence type="ECO:0000259" key="12">
    <source>
        <dbReference type="PROSITE" id="PS51230"/>
    </source>
</evidence>
<evidence type="ECO:0000256" key="6">
    <source>
        <dbReference type="ARBA" id="ARBA00022776"/>
    </source>
</evidence>
<dbReference type="SUPFAM" id="SSF47576">
    <property type="entry name" value="Calponin-homology domain, CH-domain"/>
    <property type="match status" value="1"/>
</dbReference>
<evidence type="ECO:0000313" key="15">
    <source>
        <dbReference type="Proteomes" id="UP000078595"/>
    </source>
</evidence>